<feature type="transmembrane region" description="Helical" evidence="6">
    <location>
        <begin position="42"/>
        <end position="62"/>
    </location>
</feature>
<name>A0A097R586_HAFAL</name>
<evidence type="ECO:0000256" key="4">
    <source>
        <dbReference type="ARBA" id="ARBA00022989"/>
    </source>
</evidence>
<dbReference type="eggNOG" id="COG2200">
    <property type="taxonomic scope" value="Bacteria"/>
</dbReference>
<dbReference type="AlphaFoldDB" id="A0A097R586"/>
<feature type="transmembrane region" description="Helical" evidence="6">
    <location>
        <begin position="212"/>
        <end position="234"/>
    </location>
</feature>
<organism evidence="8 9">
    <name type="scientific">Hafnia alvei FB1</name>
    <dbReference type="NCBI Taxonomy" id="1453496"/>
    <lineage>
        <taxon>Bacteria</taxon>
        <taxon>Pseudomonadati</taxon>
        <taxon>Pseudomonadota</taxon>
        <taxon>Gammaproteobacteria</taxon>
        <taxon>Enterobacterales</taxon>
        <taxon>Hafniaceae</taxon>
        <taxon>Hafnia</taxon>
    </lineage>
</organism>
<dbReference type="InterPro" id="IPR000160">
    <property type="entry name" value="GGDEF_dom"/>
</dbReference>
<dbReference type="SUPFAM" id="SSF141868">
    <property type="entry name" value="EAL domain-like"/>
    <property type="match status" value="1"/>
</dbReference>
<dbReference type="PANTHER" id="PTHR33121:SF64">
    <property type="entry name" value="CYCLIC DI-GMP PHOSPHODIESTERASE PDEF"/>
    <property type="match status" value="1"/>
</dbReference>
<evidence type="ECO:0000256" key="2">
    <source>
        <dbReference type="ARBA" id="ARBA00022475"/>
    </source>
</evidence>
<feature type="transmembrane region" description="Helical" evidence="6">
    <location>
        <begin position="82"/>
        <end position="104"/>
    </location>
</feature>
<evidence type="ECO:0000256" key="5">
    <source>
        <dbReference type="ARBA" id="ARBA00023136"/>
    </source>
</evidence>
<dbReference type="PROSITE" id="PS50883">
    <property type="entry name" value="EAL"/>
    <property type="match status" value="1"/>
</dbReference>
<dbReference type="GO" id="GO:0071111">
    <property type="term" value="F:cyclic-guanylate-specific phosphodiesterase activity"/>
    <property type="evidence" value="ECO:0007669"/>
    <property type="project" value="InterPro"/>
</dbReference>
<gene>
    <name evidence="8" type="ORF">AT03_16810</name>
</gene>
<dbReference type="InterPro" id="IPR035919">
    <property type="entry name" value="EAL_sf"/>
</dbReference>
<feature type="transmembrane region" description="Helical" evidence="6">
    <location>
        <begin position="265"/>
        <end position="284"/>
    </location>
</feature>
<dbReference type="KEGG" id="hav:AT03_16810"/>
<dbReference type="GO" id="GO:0005886">
    <property type="term" value="C:plasma membrane"/>
    <property type="evidence" value="ECO:0007669"/>
    <property type="project" value="UniProtKB-SubCell"/>
</dbReference>
<dbReference type="HOGENOM" id="CLU_023566_2_0_6"/>
<keyword evidence="4 6" id="KW-1133">Transmembrane helix</keyword>
<dbReference type="InterPro" id="IPR043128">
    <property type="entry name" value="Rev_trsase/Diguanyl_cyclase"/>
</dbReference>
<dbReference type="Gene3D" id="3.30.70.270">
    <property type="match status" value="1"/>
</dbReference>
<evidence type="ECO:0000313" key="9">
    <source>
        <dbReference type="Proteomes" id="UP000029986"/>
    </source>
</evidence>
<protein>
    <submittedName>
        <fullName evidence="8">Signal peptide protein</fullName>
    </submittedName>
</protein>
<keyword evidence="9" id="KW-1185">Reference proteome</keyword>
<keyword evidence="3 6" id="KW-0812">Transmembrane</keyword>
<accession>A0A097R586</accession>
<dbReference type="Proteomes" id="UP000029986">
    <property type="component" value="Chromosome"/>
</dbReference>
<dbReference type="SMART" id="SM00052">
    <property type="entry name" value="EAL"/>
    <property type="match status" value="1"/>
</dbReference>
<dbReference type="EMBL" id="CP009706">
    <property type="protein sequence ID" value="AIU73890.1"/>
    <property type="molecule type" value="Genomic_DNA"/>
</dbReference>
<proteinExistence type="predicted"/>
<evidence type="ECO:0000256" key="6">
    <source>
        <dbReference type="SAM" id="Phobius"/>
    </source>
</evidence>
<evidence type="ECO:0000256" key="1">
    <source>
        <dbReference type="ARBA" id="ARBA00004651"/>
    </source>
</evidence>
<reference evidence="8 9" key="1">
    <citation type="journal article" date="2014" name="Gut Pathog.">
        <title>Gene clusters of Hafnia alvei strain FB1 important in survival and pathogenesis: a draft genome perspective.</title>
        <authorList>
            <person name="Tan J.Y."/>
            <person name="Yin W.F."/>
            <person name="Chan K.G."/>
        </authorList>
    </citation>
    <scope>NUCLEOTIDE SEQUENCE [LARGE SCALE GENOMIC DNA]</scope>
    <source>
        <strain evidence="8 9">FB1</strain>
    </source>
</reference>
<sequence>MSQLQHLLHRLNYWWGIPLLFTLVLLPFSLSASPHLVTGDGVVYLLFLPMAISLSLLMIFSWRVMPALAVVSFGLYIHKIGYLPGALVATALILSLGISWYGFLKHVGRRWSCGFGRMQTMLPRLFWMVVVLPLIFVMLIQIIVALGIFEPVEKMAASAPFSIRTLIGYQALVLACLAGVPACYYLLRVVFKPRFLRVIVNRCRKELAKGVTAWEIQIWLLLLVAMITVLVIPATDDGSIFYTDYTLTLLLPLMLFGAMRYGYQLTSLVWSASVITLLLNYDGFVQWNNLVHSLALIMSMMVMFTLTIILMAAVNTRQRRLYEKTQRASMIDPVIQLPNLRCLQYDLQQHERSVVCFLRIANLDTLCRTYGMQLKLEYKQRLACMIKKVLASDEDVYQLPSYDLVLRLNNRNAAETLKSLNDAMKLFRLLWNGLPLRLHYGIGYCTVRQPFAHIYNVIGELSSMAERSLITGNAESTHLNAQSLQQGIHSKVAMLHHIQQGLDKDRFMLMAQPIEGFRGDRYHEILLRLLDEDGNIIMPNDFFPVVAEFGLNYDVDFWVLAHALEFINLNRERLPAACFSINLTPSTLARPTLVQDISRLLAQHKVEAYQIILEITESNITQSKELTAKTLSQLRQMGCRIAIDDFGTGFASYDRLKNIEADILKIDGSFVRELIDSPIDQQIVSAMCQIARLKKLSVVAEYVEDEAQKFQLKALGVDYIQGYLLGKPQPLASL</sequence>
<dbReference type="PANTHER" id="PTHR33121">
    <property type="entry name" value="CYCLIC DI-GMP PHOSPHODIESTERASE PDEF"/>
    <property type="match status" value="1"/>
</dbReference>
<dbReference type="SMART" id="SM00267">
    <property type="entry name" value="GGDEF"/>
    <property type="match status" value="1"/>
</dbReference>
<keyword evidence="5 6" id="KW-0472">Membrane</keyword>
<evidence type="ECO:0000256" key="3">
    <source>
        <dbReference type="ARBA" id="ARBA00022692"/>
    </source>
</evidence>
<dbReference type="PATRIC" id="fig|1453496.5.peg.3447"/>
<dbReference type="Pfam" id="PF00563">
    <property type="entry name" value="EAL"/>
    <property type="match status" value="1"/>
</dbReference>
<feature type="transmembrane region" description="Helical" evidence="6">
    <location>
        <begin position="169"/>
        <end position="191"/>
    </location>
</feature>
<dbReference type="InterPro" id="IPR050706">
    <property type="entry name" value="Cyclic-di-GMP_PDE-like"/>
</dbReference>
<evidence type="ECO:0000313" key="8">
    <source>
        <dbReference type="EMBL" id="AIU73890.1"/>
    </source>
</evidence>
<evidence type="ECO:0000259" key="7">
    <source>
        <dbReference type="PROSITE" id="PS50883"/>
    </source>
</evidence>
<comment type="subcellular location">
    <subcellularLocation>
        <location evidence="1">Cell membrane</location>
        <topology evidence="1">Multi-pass membrane protein</topology>
    </subcellularLocation>
</comment>
<dbReference type="InterPro" id="IPR001633">
    <property type="entry name" value="EAL_dom"/>
</dbReference>
<keyword evidence="2" id="KW-1003">Cell membrane</keyword>
<dbReference type="InterPro" id="IPR007895">
    <property type="entry name" value="MASE1"/>
</dbReference>
<dbReference type="Gene3D" id="3.20.20.450">
    <property type="entry name" value="EAL domain"/>
    <property type="match status" value="1"/>
</dbReference>
<feature type="domain" description="EAL" evidence="7">
    <location>
        <begin position="491"/>
        <end position="734"/>
    </location>
</feature>
<dbReference type="OrthoDB" id="5900110at2"/>
<dbReference type="Pfam" id="PF05231">
    <property type="entry name" value="MASE1"/>
    <property type="match status" value="1"/>
</dbReference>
<dbReference type="CDD" id="cd01948">
    <property type="entry name" value="EAL"/>
    <property type="match status" value="1"/>
</dbReference>
<feature type="transmembrane region" description="Helical" evidence="6">
    <location>
        <begin position="125"/>
        <end position="149"/>
    </location>
</feature>
<feature type="transmembrane region" description="Helical" evidence="6">
    <location>
        <begin position="290"/>
        <end position="314"/>
    </location>
</feature>
<dbReference type="RefSeq" id="WP_025800057.1">
    <property type="nucleotide sequence ID" value="NZ_CP009706.1"/>
</dbReference>
<feature type="transmembrane region" description="Helical" evidence="6">
    <location>
        <begin position="12"/>
        <end position="30"/>
    </location>
</feature>